<dbReference type="Gene3D" id="3.90.820.10">
    <property type="entry name" value="Structural Genomics, Unknown Function 30-nov-00 1gh9 Mol_id"/>
    <property type="match status" value="1"/>
</dbReference>
<dbReference type="eggNOG" id="COG3251">
    <property type="taxonomic scope" value="Bacteria"/>
</dbReference>
<gene>
    <name evidence="3" type="ORF">UO65_4950</name>
</gene>
<dbReference type="Pfam" id="PF03621">
    <property type="entry name" value="MbtH"/>
    <property type="match status" value="1"/>
</dbReference>
<feature type="compositionally biased region" description="Basic and acidic residues" evidence="1">
    <location>
        <begin position="75"/>
        <end position="97"/>
    </location>
</feature>
<dbReference type="PANTHER" id="PTHR38444">
    <property type="entry name" value="ENTEROBACTIN BIOSYNTHESIS PROTEIN YBDZ"/>
    <property type="match status" value="1"/>
</dbReference>
<dbReference type="PANTHER" id="PTHR38444:SF1">
    <property type="entry name" value="ENTEROBACTIN BIOSYNTHESIS PROTEIN YBDZ"/>
    <property type="match status" value="1"/>
</dbReference>
<accession>W7ISS7</accession>
<proteinExistence type="predicted"/>
<comment type="caution">
    <text evidence="3">The sequence shown here is derived from an EMBL/GenBank/DDBJ whole genome shotgun (WGS) entry which is preliminary data.</text>
</comment>
<dbReference type="InterPro" id="IPR038020">
    <property type="entry name" value="MbtH-like_sf"/>
</dbReference>
<dbReference type="OrthoDB" id="7584480at2"/>
<sequence length="97" mass="11068">MAEEQDDTQVYRVVVNHEEQYSIWPVGRDIPAGWQADGTEGSKAQCLEHIEEVWTDMRPRSLRERMAKSGMVQRPRADCRGEHDEDEAVERGAARAG</sequence>
<feature type="region of interest" description="Disordered" evidence="1">
    <location>
        <begin position="65"/>
        <end position="97"/>
    </location>
</feature>
<evidence type="ECO:0000313" key="3">
    <source>
        <dbReference type="EMBL" id="EWC59807.1"/>
    </source>
</evidence>
<dbReference type="AlphaFoldDB" id="W7ISS7"/>
<dbReference type="InterPro" id="IPR037407">
    <property type="entry name" value="MLP_fam"/>
</dbReference>
<name>W7ISS7_9PSEU</name>
<dbReference type="EMBL" id="AYXG01000185">
    <property type="protein sequence ID" value="EWC59807.1"/>
    <property type="molecule type" value="Genomic_DNA"/>
</dbReference>
<evidence type="ECO:0000313" key="4">
    <source>
        <dbReference type="Proteomes" id="UP000019277"/>
    </source>
</evidence>
<keyword evidence="4" id="KW-1185">Reference proteome</keyword>
<dbReference type="SMART" id="SM00923">
    <property type="entry name" value="MbtH"/>
    <property type="match status" value="1"/>
</dbReference>
<dbReference type="PATRIC" id="fig|909613.9.peg.4948"/>
<dbReference type="GO" id="GO:0005829">
    <property type="term" value="C:cytosol"/>
    <property type="evidence" value="ECO:0007669"/>
    <property type="project" value="TreeGrafter"/>
</dbReference>
<dbReference type="InterPro" id="IPR005153">
    <property type="entry name" value="MbtH-like_dom"/>
</dbReference>
<dbReference type="GO" id="GO:0019290">
    <property type="term" value="P:siderophore biosynthetic process"/>
    <property type="evidence" value="ECO:0007669"/>
    <property type="project" value="TreeGrafter"/>
</dbReference>
<reference evidence="3 4" key="1">
    <citation type="journal article" date="2014" name="Genome Announc.">
        <title>Draft Genome Sequence of the Antitrypanosomally Active Sponge-Associated Bacterium Actinokineospora sp. Strain EG49.</title>
        <authorList>
            <person name="Harjes J."/>
            <person name="Ryu T."/>
            <person name="Abdelmohsen U.R."/>
            <person name="Moitinho-Silva L."/>
            <person name="Horn H."/>
            <person name="Ravasi T."/>
            <person name="Hentschel U."/>
        </authorList>
    </citation>
    <scope>NUCLEOTIDE SEQUENCE [LARGE SCALE GENOMIC DNA]</scope>
    <source>
        <strain evidence="3 4">EG49</strain>
    </source>
</reference>
<dbReference type="Proteomes" id="UP000019277">
    <property type="component" value="Unassembled WGS sequence"/>
</dbReference>
<dbReference type="SUPFAM" id="SSF160582">
    <property type="entry name" value="MbtH-like"/>
    <property type="match status" value="1"/>
</dbReference>
<dbReference type="STRING" id="909613.UO65_4950"/>
<organism evidence="3 4">
    <name type="scientific">Actinokineospora spheciospongiae</name>
    <dbReference type="NCBI Taxonomy" id="909613"/>
    <lineage>
        <taxon>Bacteria</taxon>
        <taxon>Bacillati</taxon>
        <taxon>Actinomycetota</taxon>
        <taxon>Actinomycetes</taxon>
        <taxon>Pseudonocardiales</taxon>
        <taxon>Pseudonocardiaceae</taxon>
        <taxon>Actinokineospora</taxon>
    </lineage>
</organism>
<evidence type="ECO:0000256" key="1">
    <source>
        <dbReference type="SAM" id="MobiDB-lite"/>
    </source>
</evidence>
<evidence type="ECO:0000259" key="2">
    <source>
        <dbReference type="SMART" id="SM00923"/>
    </source>
</evidence>
<feature type="domain" description="MbtH-like" evidence="2">
    <location>
        <begin position="2"/>
        <end position="52"/>
    </location>
</feature>
<protein>
    <submittedName>
        <fullName evidence="3">MbtH-like protein</fullName>
    </submittedName>
</protein>